<dbReference type="Pfam" id="PF03404">
    <property type="entry name" value="Mo-co_dimer"/>
    <property type="match status" value="1"/>
</dbReference>
<dbReference type="Pfam" id="PF00174">
    <property type="entry name" value="Oxidored_molyb"/>
    <property type="match status" value="1"/>
</dbReference>
<dbReference type="GO" id="GO:0030151">
    <property type="term" value="F:molybdenum ion binding"/>
    <property type="evidence" value="ECO:0007669"/>
    <property type="project" value="InterPro"/>
</dbReference>
<dbReference type="PANTHER" id="PTHR19372:SF7">
    <property type="entry name" value="SULFITE OXIDASE, MITOCHONDRIAL"/>
    <property type="match status" value="1"/>
</dbReference>
<dbReference type="AlphaFoldDB" id="A0A5B2VER1"/>
<evidence type="ECO:0000256" key="4">
    <source>
        <dbReference type="ARBA" id="ARBA00023002"/>
    </source>
</evidence>
<organism evidence="7 8">
    <name type="scientific">Salinarimonas soli</name>
    <dbReference type="NCBI Taxonomy" id="1638099"/>
    <lineage>
        <taxon>Bacteria</taxon>
        <taxon>Pseudomonadati</taxon>
        <taxon>Pseudomonadota</taxon>
        <taxon>Alphaproteobacteria</taxon>
        <taxon>Hyphomicrobiales</taxon>
        <taxon>Salinarimonadaceae</taxon>
        <taxon>Salinarimonas</taxon>
    </lineage>
</organism>
<dbReference type="PANTHER" id="PTHR19372">
    <property type="entry name" value="SULFITE REDUCTASE"/>
    <property type="match status" value="1"/>
</dbReference>
<evidence type="ECO:0000313" key="8">
    <source>
        <dbReference type="Proteomes" id="UP000323142"/>
    </source>
</evidence>
<proteinExistence type="predicted"/>
<sequence>MTTIERSLDELYRDDPERADAEVFGRRTGASRRGFLGGAGLAALGAAVGGAVPFSAQMPAGLVPAALAQGAPAAGGAPKGPQPLDFPGKNPGLVVLGDRPLVAETPEHLLDDDTTPIAKFFIRNNGNIPEPAGDPAAWRIRVEGEVNQPLDLTLAELRSRFQPKTYRMVLECGGNGRASFTPQARGNQWTNGGAGCAEWTGVPLAEVLKAAGLKDSARYTAHYGADPHLSGDPTKETLSRGMPMQKAMEEHGLVVFAMNGEPLPHIHGGPVRLVIPGWPGSLSHKWLTRVVVRDREHDGQGMTGTSYRVPASPMIPGGKADEKSFRILESMPVRSVISNPANGTRLPAGTRELALRGAAWAGDLAVSAVDVSTDFGATWSRAEVTAPRNRYDWHRWTARVALPSDGYYEIWARATDSGGRMQPHVAGNWNPQGYGANAMHRVAVLVG</sequence>
<comment type="cofactor">
    <cofactor evidence="1">
        <name>Mo-molybdopterin</name>
        <dbReference type="ChEBI" id="CHEBI:71302"/>
    </cofactor>
</comment>
<evidence type="ECO:0000313" key="7">
    <source>
        <dbReference type="EMBL" id="KAA2237088.1"/>
    </source>
</evidence>
<keyword evidence="8" id="KW-1185">Reference proteome</keyword>
<reference evidence="7 8" key="2">
    <citation type="submission" date="2019-09" db="EMBL/GenBank/DDBJ databases">
        <authorList>
            <person name="Jin C."/>
        </authorList>
    </citation>
    <scope>NUCLEOTIDE SEQUENCE [LARGE SCALE GENOMIC DNA]</scope>
    <source>
        <strain evidence="7 8">BN140002</strain>
    </source>
</reference>
<dbReference type="InterPro" id="IPR006311">
    <property type="entry name" value="TAT_signal"/>
</dbReference>
<dbReference type="Gene3D" id="3.90.420.10">
    <property type="entry name" value="Oxidoreductase, molybdopterin-binding domain"/>
    <property type="match status" value="1"/>
</dbReference>
<evidence type="ECO:0000256" key="2">
    <source>
        <dbReference type="ARBA" id="ARBA00022505"/>
    </source>
</evidence>
<dbReference type="CDD" id="cd02110">
    <property type="entry name" value="SO_family_Moco_dimer"/>
    <property type="match status" value="1"/>
</dbReference>
<dbReference type="GO" id="GO:0020037">
    <property type="term" value="F:heme binding"/>
    <property type="evidence" value="ECO:0007669"/>
    <property type="project" value="TreeGrafter"/>
</dbReference>
<dbReference type="SUPFAM" id="SSF81296">
    <property type="entry name" value="E set domains"/>
    <property type="match status" value="1"/>
</dbReference>
<evidence type="ECO:0000259" key="6">
    <source>
        <dbReference type="Pfam" id="PF03404"/>
    </source>
</evidence>
<name>A0A5B2VER1_9HYPH</name>
<evidence type="ECO:0000256" key="1">
    <source>
        <dbReference type="ARBA" id="ARBA00001924"/>
    </source>
</evidence>
<feature type="domain" description="Moybdenum cofactor oxidoreductase dimerisation" evidence="6">
    <location>
        <begin position="328"/>
        <end position="444"/>
    </location>
</feature>
<dbReference type="PROSITE" id="PS51318">
    <property type="entry name" value="TAT"/>
    <property type="match status" value="1"/>
</dbReference>
<dbReference type="InterPro" id="IPR036374">
    <property type="entry name" value="OxRdtase_Mopterin-bd_sf"/>
</dbReference>
<gene>
    <name evidence="7" type="ORF">F0L46_11540</name>
</gene>
<keyword evidence="4" id="KW-0560">Oxidoreductase</keyword>
<dbReference type="PRINTS" id="PR00407">
    <property type="entry name" value="EUMOPTERIN"/>
</dbReference>
<dbReference type="InterPro" id="IPR008335">
    <property type="entry name" value="Mopterin_OxRdtase_euk"/>
</dbReference>
<dbReference type="Gene3D" id="2.60.40.650">
    <property type="match status" value="1"/>
</dbReference>
<evidence type="ECO:0000259" key="5">
    <source>
        <dbReference type="Pfam" id="PF00174"/>
    </source>
</evidence>
<keyword evidence="3" id="KW-0479">Metal-binding</keyword>
<dbReference type="Proteomes" id="UP000323142">
    <property type="component" value="Unassembled WGS sequence"/>
</dbReference>
<dbReference type="GO" id="GO:0008482">
    <property type="term" value="F:sulfite oxidase activity"/>
    <property type="evidence" value="ECO:0007669"/>
    <property type="project" value="TreeGrafter"/>
</dbReference>
<keyword evidence="2" id="KW-0500">Molybdenum</keyword>
<feature type="domain" description="Oxidoreductase molybdopterin-binding" evidence="5">
    <location>
        <begin position="131"/>
        <end position="299"/>
    </location>
</feature>
<dbReference type="GO" id="GO:0043546">
    <property type="term" value="F:molybdopterin cofactor binding"/>
    <property type="evidence" value="ECO:0007669"/>
    <property type="project" value="TreeGrafter"/>
</dbReference>
<dbReference type="InterPro" id="IPR005066">
    <property type="entry name" value="MoCF_OxRdtse_dimer"/>
</dbReference>
<dbReference type="OrthoDB" id="9778777at2"/>
<dbReference type="GO" id="GO:0006790">
    <property type="term" value="P:sulfur compound metabolic process"/>
    <property type="evidence" value="ECO:0007669"/>
    <property type="project" value="TreeGrafter"/>
</dbReference>
<dbReference type="EMBL" id="VUOA01000020">
    <property type="protein sequence ID" value="KAA2237088.1"/>
    <property type="molecule type" value="Genomic_DNA"/>
</dbReference>
<accession>A0A5B2VER1</accession>
<comment type="caution">
    <text evidence="7">The sequence shown here is derived from an EMBL/GenBank/DDBJ whole genome shotgun (WGS) entry which is preliminary data.</text>
</comment>
<dbReference type="InterPro" id="IPR000572">
    <property type="entry name" value="OxRdtase_Mopterin-bd_dom"/>
</dbReference>
<reference evidence="7 8" key="1">
    <citation type="submission" date="2019-09" db="EMBL/GenBank/DDBJ databases">
        <title>Salinarimonas rosea gen. nov., sp. nov., a new member of the a-2 subgroup of the Proteobacteria.</title>
        <authorList>
            <person name="Liu J."/>
        </authorList>
    </citation>
    <scope>NUCLEOTIDE SEQUENCE [LARGE SCALE GENOMIC DNA]</scope>
    <source>
        <strain evidence="7 8">BN140002</strain>
    </source>
</reference>
<dbReference type="InterPro" id="IPR014756">
    <property type="entry name" value="Ig_E-set"/>
</dbReference>
<protein>
    <submittedName>
        <fullName evidence="7">Sulfite oxidase</fullName>
    </submittedName>
</protein>
<dbReference type="RefSeq" id="WP_149817617.1">
    <property type="nucleotide sequence ID" value="NZ_VUOA01000020.1"/>
</dbReference>
<evidence type="ECO:0000256" key="3">
    <source>
        <dbReference type="ARBA" id="ARBA00022723"/>
    </source>
</evidence>
<dbReference type="SUPFAM" id="SSF56524">
    <property type="entry name" value="Oxidoreductase molybdopterin-binding domain"/>
    <property type="match status" value="1"/>
</dbReference>